<accession>A0A087U2F8</accession>
<protein>
    <submittedName>
        <fullName evidence="1">Uncharacterized protein</fullName>
    </submittedName>
</protein>
<evidence type="ECO:0000313" key="2">
    <source>
        <dbReference type="Proteomes" id="UP000054359"/>
    </source>
</evidence>
<keyword evidence="2" id="KW-1185">Reference proteome</keyword>
<feature type="non-terminal residue" evidence="1">
    <location>
        <position position="191"/>
    </location>
</feature>
<proteinExistence type="predicted"/>
<name>A0A087U2F8_STEMI</name>
<dbReference type="EMBL" id="KK117838">
    <property type="protein sequence ID" value="KFM71547.1"/>
    <property type="molecule type" value="Genomic_DNA"/>
</dbReference>
<sequence>MVLLPDKRSCTQRDLVIPVTSTERTSTLSPAAITSTLANKMRTESEQSNLGITTLSSVQDVLTTKEVSTTAKNDNLFIMTNFTDTHTEKPLEYSTTEISTTSVETTYIKMFTTLEPLKTTNVNRETTHEGALNKFIPLTTQATTFPAVKGIEVSEELTTPVFLTTENTETPKELTTSGTTLMINTEILDQL</sequence>
<evidence type="ECO:0000313" key="1">
    <source>
        <dbReference type="EMBL" id="KFM71547.1"/>
    </source>
</evidence>
<organism evidence="1 2">
    <name type="scientific">Stegodyphus mimosarum</name>
    <name type="common">African social velvet spider</name>
    <dbReference type="NCBI Taxonomy" id="407821"/>
    <lineage>
        <taxon>Eukaryota</taxon>
        <taxon>Metazoa</taxon>
        <taxon>Ecdysozoa</taxon>
        <taxon>Arthropoda</taxon>
        <taxon>Chelicerata</taxon>
        <taxon>Arachnida</taxon>
        <taxon>Araneae</taxon>
        <taxon>Araneomorphae</taxon>
        <taxon>Entelegynae</taxon>
        <taxon>Eresoidea</taxon>
        <taxon>Eresidae</taxon>
        <taxon>Stegodyphus</taxon>
    </lineage>
</organism>
<dbReference type="AlphaFoldDB" id="A0A087U2F8"/>
<gene>
    <name evidence="1" type="ORF">X975_26788</name>
</gene>
<dbReference type="Proteomes" id="UP000054359">
    <property type="component" value="Unassembled WGS sequence"/>
</dbReference>
<reference evidence="1 2" key="1">
    <citation type="submission" date="2013-11" db="EMBL/GenBank/DDBJ databases">
        <title>Genome sequencing of Stegodyphus mimosarum.</title>
        <authorList>
            <person name="Bechsgaard J."/>
        </authorList>
    </citation>
    <scope>NUCLEOTIDE SEQUENCE [LARGE SCALE GENOMIC DNA]</scope>
</reference>